<evidence type="ECO:0000313" key="12">
    <source>
        <dbReference type="EMBL" id="KAK5109504.1"/>
    </source>
</evidence>
<feature type="region of interest" description="Disordered" evidence="9">
    <location>
        <begin position="349"/>
        <end position="645"/>
    </location>
</feature>
<feature type="compositionally biased region" description="Polar residues" evidence="9">
    <location>
        <begin position="544"/>
        <end position="554"/>
    </location>
</feature>
<dbReference type="InterPro" id="IPR023321">
    <property type="entry name" value="PINIT"/>
</dbReference>
<evidence type="ECO:0000256" key="1">
    <source>
        <dbReference type="ARBA" id="ARBA00004718"/>
    </source>
</evidence>
<dbReference type="PANTHER" id="PTHR10782:SF100">
    <property type="entry name" value="LIGASE SIZA, PUTATIVE (AFU_ORTHOLOGUE AFUA_6G05240)-RELATED"/>
    <property type="match status" value="1"/>
</dbReference>
<keyword evidence="6" id="KW-0833">Ubl conjugation pathway</keyword>
<evidence type="ECO:0000256" key="6">
    <source>
        <dbReference type="ARBA" id="ARBA00022786"/>
    </source>
</evidence>
<feature type="compositionally biased region" description="Pro residues" evidence="9">
    <location>
        <begin position="606"/>
        <end position="619"/>
    </location>
</feature>
<feature type="compositionally biased region" description="Polar residues" evidence="9">
    <location>
        <begin position="391"/>
        <end position="412"/>
    </location>
</feature>
<dbReference type="GO" id="GO:0016925">
    <property type="term" value="P:protein sumoylation"/>
    <property type="evidence" value="ECO:0007669"/>
    <property type="project" value="TreeGrafter"/>
</dbReference>
<keyword evidence="3" id="KW-0808">Transferase</keyword>
<feature type="compositionally biased region" description="Polar residues" evidence="9">
    <location>
        <begin position="566"/>
        <end position="576"/>
    </location>
</feature>
<accession>A0AAN7TJF7</accession>
<evidence type="ECO:0000259" key="11">
    <source>
        <dbReference type="PROSITE" id="PS51466"/>
    </source>
</evidence>
<feature type="domain" description="SP-RING-type" evidence="10">
    <location>
        <begin position="185"/>
        <end position="270"/>
    </location>
</feature>
<keyword evidence="7" id="KW-0862">Zinc</keyword>
<feature type="compositionally biased region" description="Polar residues" evidence="9">
    <location>
        <begin position="490"/>
        <end position="504"/>
    </location>
</feature>
<dbReference type="GO" id="GO:0061665">
    <property type="term" value="F:SUMO ligase activity"/>
    <property type="evidence" value="ECO:0007669"/>
    <property type="project" value="TreeGrafter"/>
</dbReference>
<evidence type="ECO:0000256" key="9">
    <source>
        <dbReference type="SAM" id="MobiDB-lite"/>
    </source>
</evidence>
<dbReference type="EMBL" id="JAVRRL010000063">
    <property type="protein sequence ID" value="KAK5109504.1"/>
    <property type="molecule type" value="Genomic_DNA"/>
</dbReference>
<evidence type="ECO:0000256" key="5">
    <source>
        <dbReference type="ARBA" id="ARBA00022771"/>
    </source>
</evidence>
<dbReference type="InterPro" id="IPR004181">
    <property type="entry name" value="Znf_MIZ"/>
</dbReference>
<evidence type="ECO:0000256" key="3">
    <source>
        <dbReference type="ARBA" id="ARBA00022679"/>
    </source>
</evidence>
<evidence type="ECO:0000256" key="4">
    <source>
        <dbReference type="ARBA" id="ARBA00022723"/>
    </source>
</evidence>
<dbReference type="InterPro" id="IPR013083">
    <property type="entry name" value="Znf_RING/FYVE/PHD"/>
</dbReference>
<name>A0AAN7TJF7_9PEZI</name>
<dbReference type="GO" id="GO:0000785">
    <property type="term" value="C:chromatin"/>
    <property type="evidence" value="ECO:0007669"/>
    <property type="project" value="TreeGrafter"/>
</dbReference>
<keyword evidence="5 8" id="KW-0863">Zinc-finger</keyword>
<evidence type="ECO:0000256" key="7">
    <source>
        <dbReference type="ARBA" id="ARBA00022833"/>
    </source>
</evidence>
<dbReference type="Proteomes" id="UP001310890">
    <property type="component" value="Unassembled WGS sequence"/>
</dbReference>
<dbReference type="Gene3D" id="3.30.40.10">
    <property type="entry name" value="Zinc/RING finger domain, C3HC4 (zinc finger)"/>
    <property type="match status" value="1"/>
</dbReference>
<gene>
    <name evidence="12" type="ORF">LTR62_006956</name>
</gene>
<evidence type="ECO:0000256" key="2">
    <source>
        <dbReference type="ARBA" id="ARBA00005383"/>
    </source>
</evidence>
<feature type="compositionally biased region" description="Polar residues" evidence="9">
    <location>
        <begin position="349"/>
        <end position="360"/>
    </location>
</feature>
<sequence>MALGRGHAAAPIRPPPSKYFKQSPFYEIEDTVLSLTDIPEMPQNRNTVRAHLQLNDQQAQRLNSDSVRLFIYCGLASTTYPFHPVDIAFPNQIEVKVNDDDVKSNYKGLKNKPGSTKPADITQKVRTKANYPNQISITYALTTKRYAFCVYLVRYVSAETLTERIKTQNVIPRDQVVKEMRKANADSDIVATSTRMSLRDPISTVRITLPVRSTVCSHTQCFDGAMFMQLVEQAPQWNCPVCNKTLSFASLCVDKYFEDILKRTPTSIEKVDVEPDGEWKMIKEEEDETTKGPNGKARASYDDDFDDDIVELDGPANKAVNGVKAESMAPTTASSLLFNTPSLTSREASVAQSTISTARSSNKRPAPAVVDLTLSDDEDEPPRPAKRHASTNHNQGTTSTLRPIPTLQTHHSPSPLPDHFRRLQPPAPPPANGNRQADNYRPMSGDHYSSSTRSYDHYRPSTSTFVDNFRPSVYSNEGQRSADNHRPEYQASTSLHPRSNSCVSSHDAYVNGDQHNSTSPAPDPTHSARNPWYPSQPHNYPPASRSSLQPTNGMQHYGSRPPPSPNQLSHPSSVQSPAAGAYGGPGMRLPPMRMDPPYDSALASTPPQPLPPQPLPPQDPYFGSWRTEERYLESPGWSEANHESS</sequence>
<feature type="domain" description="PINIT" evidence="11">
    <location>
        <begin position="7"/>
        <end position="156"/>
    </location>
</feature>
<evidence type="ECO:0000259" key="10">
    <source>
        <dbReference type="PROSITE" id="PS51044"/>
    </source>
</evidence>
<evidence type="ECO:0000256" key="8">
    <source>
        <dbReference type="PROSITE-ProRule" id="PRU00452"/>
    </source>
</evidence>
<dbReference type="PROSITE" id="PS51044">
    <property type="entry name" value="ZF_SP_RING"/>
    <property type="match status" value="1"/>
</dbReference>
<dbReference type="PANTHER" id="PTHR10782">
    <property type="entry name" value="ZINC FINGER MIZ DOMAIN-CONTAINING PROTEIN"/>
    <property type="match status" value="1"/>
</dbReference>
<dbReference type="Pfam" id="PF14324">
    <property type="entry name" value="PINIT"/>
    <property type="match status" value="1"/>
</dbReference>
<evidence type="ECO:0008006" key="14">
    <source>
        <dbReference type="Google" id="ProtNLM"/>
    </source>
</evidence>
<protein>
    <recommendedName>
        <fullName evidence="14">SP-RING-type domain-containing protein</fullName>
    </recommendedName>
</protein>
<comment type="pathway">
    <text evidence="1">Protein modification; protein sumoylation.</text>
</comment>
<feature type="region of interest" description="Disordered" evidence="9">
    <location>
        <begin position="281"/>
        <end position="302"/>
    </location>
</feature>
<comment type="caution">
    <text evidence="12">The sequence shown here is derived from an EMBL/GenBank/DDBJ whole genome shotgun (WGS) entry which is preliminary data.</text>
</comment>
<dbReference type="Pfam" id="PF02891">
    <property type="entry name" value="zf-MIZ"/>
    <property type="match status" value="1"/>
</dbReference>
<dbReference type="PROSITE" id="PS51466">
    <property type="entry name" value="PINIT"/>
    <property type="match status" value="1"/>
</dbReference>
<organism evidence="12 13">
    <name type="scientific">Meristemomyces frigidus</name>
    <dbReference type="NCBI Taxonomy" id="1508187"/>
    <lineage>
        <taxon>Eukaryota</taxon>
        <taxon>Fungi</taxon>
        <taxon>Dikarya</taxon>
        <taxon>Ascomycota</taxon>
        <taxon>Pezizomycotina</taxon>
        <taxon>Dothideomycetes</taxon>
        <taxon>Dothideomycetidae</taxon>
        <taxon>Mycosphaerellales</taxon>
        <taxon>Teratosphaeriaceae</taxon>
        <taxon>Meristemomyces</taxon>
    </lineage>
</organism>
<dbReference type="AlphaFoldDB" id="A0AAN7TJF7"/>
<keyword evidence="4" id="KW-0479">Metal-binding</keyword>
<reference evidence="12" key="1">
    <citation type="submission" date="2023-08" db="EMBL/GenBank/DDBJ databases">
        <title>Black Yeasts Isolated from many extreme environments.</title>
        <authorList>
            <person name="Coleine C."/>
            <person name="Stajich J.E."/>
            <person name="Selbmann L."/>
        </authorList>
    </citation>
    <scope>NUCLEOTIDE SEQUENCE</scope>
    <source>
        <strain evidence="12">CCFEE 5401</strain>
    </source>
</reference>
<comment type="similarity">
    <text evidence="2">Belongs to the PIAS family.</text>
</comment>
<evidence type="ECO:0000313" key="13">
    <source>
        <dbReference type="Proteomes" id="UP001310890"/>
    </source>
</evidence>
<dbReference type="Gene3D" id="2.60.120.780">
    <property type="entry name" value="PINIT domain"/>
    <property type="match status" value="1"/>
</dbReference>
<proteinExistence type="inferred from homology"/>
<dbReference type="GO" id="GO:0008270">
    <property type="term" value="F:zinc ion binding"/>
    <property type="evidence" value="ECO:0007669"/>
    <property type="project" value="UniProtKB-KW"/>
</dbReference>
<dbReference type="InterPro" id="IPR038654">
    <property type="entry name" value="PINIT_sf"/>
</dbReference>